<evidence type="ECO:0000256" key="4">
    <source>
        <dbReference type="ARBA" id="ARBA00022842"/>
    </source>
</evidence>
<comment type="caution">
    <text evidence="7">The sequence shown here is derived from an EMBL/GenBank/DDBJ whole genome shotgun (WGS) entry which is preliminary data.</text>
</comment>
<dbReference type="GO" id="GO:0016787">
    <property type="term" value="F:hydrolase activity"/>
    <property type="evidence" value="ECO:0007669"/>
    <property type="project" value="UniProtKB-KW"/>
</dbReference>
<keyword evidence="8" id="KW-1185">Reference proteome</keyword>
<sequence>MAFPVFFDTCALFGGTLNDTFLRLAEVGAYRILWSEDVLVELERNLARRVGPEAAARRVSAMRTAFPDASVVDYEDLVVSMTCDPKDRHVLAAAVRGQAEVLVTMNTKDFPASSVDPHSLTVVHPDDFLLDQLDLHPSRVRLALVGQVVDGSRPPLTMSRLLGILERSAVPRFATEARRRDFQVTQDSDD</sequence>
<dbReference type="Pfam" id="PF26343">
    <property type="entry name" value="VapC50_C"/>
    <property type="match status" value="1"/>
</dbReference>
<dbReference type="InterPro" id="IPR029060">
    <property type="entry name" value="PIN-like_dom_sf"/>
</dbReference>
<dbReference type="OrthoDB" id="211933at2"/>
<feature type="domain" description="VapC50 C-terminal" evidence="6">
    <location>
        <begin position="125"/>
        <end position="179"/>
    </location>
</feature>
<evidence type="ECO:0000313" key="7">
    <source>
        <dbReference type="EMBL" id="PRY54010.1"/>
    </source>
</evidence>
<keyword evidence="3" id="KW-0378">Hydrolase</keyword>
<name>A0A2T0U7W6_9MICO</name>
<evidence type="ECO:0000256" key="2">
    <source>
        <dbReference type="ARBA" id="ARBA00022723"/>
    </source>
</evidence>
<feature type="domain" description="PIN" evidence="5">
    <location>
        <begin position="5"/>
        <end position="108"/>
    </location>
</feature>
<evidence type="ECO:0000259" key="6">
    <source>
        <dbReference type="Pfam" id="PF26343"/>
    </source>
</evidence>
<dbReference type="GO" id="GO:0046872">
    <property type="term" value="F:metal ion binding"/>
    <property type="evidence" value="ECO:0007669"/>
    <property type="project" value="UniProtKB-KW"/>
</dbReference>
<accession>A0A2T0U7W6</accession>
<organism evidence="7 8">
    <name type="scientific">Knoellia remsis</name>
    <dbReference type="NCBI Taxonomy" id="407159"/>
    <lineage>
        <taxon>Bacteria</taxon>
        <taxon>Bacillati</taxon>
        <taxon>Actinomycetota</taxon>
        <taxon>Actinomycetes</taxon>
        <taxon>Micrococcales</taxon>
        <taxon>Intrasporangiaceae</taxon>
        <taxon>Knoellia</taxon>
    </lineage>
</organism>
<evidence type="ECO:0000313" key="8">
    <source>
        <dbReference type="Proteomes" id="UP000237822"/>
    </source>
</evidence>
<dbReference type="Proteomes" id="UP000237822">
    <property type="component" value="Unassembled WGS sequence"/>
</dbReference>
<evidence type="ECO:0000256" key="1">
    <source>
        <dbReference type="ARBA" id="ARBA00022722"/>
    </source>
</evidence>
<dbReference type="InterPro" id="IPR058652">
    <property type="entry name" value="VapC50_C"/>
</dbReference>
<dbReference type="GO" id="GO:0004518">
    <property type="term" value="F:nuclease activity"/>
    <property type="evidence" value="ECO:0007669"/>
    <property type="project" value="UniProtKB-KW"/>
</dbReference>
<keyword evidence="1" id="KW-0540">Nuclease</keyword>
<evidence type="ECO:0000256" key="3">
    <source>
        <dbReference type="ARBA" id="ARBA00022801"/>
    </source>
</evidence>
<evidence type="ECO:0000259" key="5">
    <source>
        <dbReference type="Pfam" id="PF13470"/>
    </source>
</evidence>
<dbReference type="AlphaFoldDB" id="A0A2T0U7W6"/>
<dbReference type="InterPro" id="IPR002716">
    <property type="entry name" value="PIN_dom"/>
</dbReference>
<proteinExistence type="predicted"/>
<gene>
    <name evidence="7" type="ORF">BCF74_12624</name>
</gene>
<keyword evidence="4" id="KW-0460">Magnesium</keyword>
<dbReference type="SUPFAM" id="SSF88723">
    <property type="entry name" value="PIN domain-like"/>
    <property type="match status" value="1"/>
</dbReference>
<reference evidence="7 8" key="1">
    <citation type="submission" date="2018-03" db="EMBL/GenBank/DDBJ databases">
        <title>Genomic Encyclopedia of Archaeal and Bacterial Type Strains, Phase II (KMG-II): from individual species to whole genera.</title>
        <authorList>
            <person name="Goeker M."/>
        </authorList>
    </citation>
    <scope>NUCLEOTIDE SEQUENCE [LARGE SCALE GENOMIC DNA]</scope>
    <source>
        <strain evidence="7 8">ATCC BAA-1496</strain>
    </source>
</reference>
<dbReference type="Pfam" id="PF13470">
    <property type="entry name" value="PIN_3"/>
    <property type="match status" value="1"/>
</dbReference>
<dbReference type="RefSeq" id="WP_106298573.1">
    <property type="nucleotide sequence ID" value="NZ_PVTI01000026.1"/>
</dbReference>
<keyword evidence="2" id="KW-0479">Metal-binding</keyword>
<protein>
    <submittedName>
        <fullName evidence="7">Putative nucleic acid-binding protein</fullName>
    </submittedName>
</protein>
<dbReference type="EMBL" id="PVTI01000026">
    <property type="protein sequence ID" value="PRY54010.1"/>
    <property type="molecule type" value="Genomic_DNA"/>
</dbReference>